<dbReference type="InterPro" id="IPR013970">
    <property type="entry name" value="Rfa2"/>
</dbReference>
<keyword evidence="3" id="KW-0539">Nucleus</keyword>
<dbReference type="Gene3D" id="2.40.50.140">
    <property type="entry name" value="Nucleic acid-binding proteins"/>
    <property type="match status" value="1"/>
</dbReference>
<reference evidence="4" key="1">
    <citation type="submission" date="2023-06" db="EMBL/GenBank/DDBJ databases">
        <authorList>
            <consortium name="Lawrence Berkeley National Laboratory"/>
            <person name="Ahrendt S."/>
            <person name="Sahu N."/>
            <person name="Indic B."/>
            <person name="Wong-Bajracharya J."/>
            <person name="Merenyi Z."/>
            <person name="Ke H.-M."/>
            <person name="Monk M."/>
            <person name="Kocsube S."/>
            <person name="Drula E."/>
            <person name="Lipzen A."/>
            <person name="Balint B."/>
            <person name="Henrissat B."/>
            <person name="Andreopoulos B."/>
            <person name="Martin F.M."/>
            <person name="Harder C.B."/>
            <person name="Rigling D."/>
            <person name="Ford K.L."/>
            <person name="Foster G.D."/>
            <person name="Pangilinan J."/>
            <person name="Papanicolaou A."/>
            <person name="Barry K."/>
            <person name="LaButti K."/>
            <person name="Viragh M."/>
            <person name="Koriabine M."/>
            <person name="Yan M."/>
            <person name="Riley R."/>
            <person name="Champramary S."/>
            <person name="Plett K.L."/>
            <person name="Tsai I.J."/>
            <person name="Slot J."/>
            <person name="Sipos G."/>
            <person name="Plett J."/>
            <person name="Nagy L.G."/>
            <person name="Grigoriev I.V."/>
        </authorList>
    </citation>
    <scope>NUCLEOTIDE SEQUENCE</scope>
    <source>
        <strain evidence="4">HWK02</strain>
    </source>
</reference>
<dbReference type="EMBL" id="JAUEPU010000041">
    <property type="protein sequence ID" value="KAK0488166.1"/>
    <property type="molecule type" value="Genomic_DNA"/>
</dbReference>
<dbReference type="AlphaFoldDB" id="A0AA39PQX1"/>
<evidence type="ECO:0000256" key="3">
    <source>
        <dbReference type="ARBA" id="ARBA00023242"/>
    </source>
</evidence>
<keyword evidence="5" id="KW-1185">Reference proteome</keyword>
<evidence type="ECO:0000256" key="2">
    <source>
        <dbReference type="ARBA" id="ARBA00009761"/>
    </source>
</evidence>
<dbReference type="GO" id="GO:0006310">
    <property type="term" value="P:DNA recombination"/>
    <property type="evidence" value="ECO:0007669"/>
    <property type="project" value="InterPro"/>
</dbReference>
<organism evidence="4 5">
    <name type="scientific">Armillaria luteobubalina</name>
    <dbReference type="NCBI Taxonomy" id="153913"/>
    <lineage>
        <taxon>Eukaryota</taxon>
        <taxon>Fungi</taxon>
        <taxon>Dikarya</taxon>
        <taxon>Basidiomycota</taxon>
        <taxon>Agaricomycotina</taxon>
        <taxon>Agaricomycetes</taxon>
        <taxon>Agaricomycetidae</taxon>
        <taxon>Agaricales</taxon>
        <taxon>Marasmiineae</taxon>
        <taxon>Physalacriaceae</taxon>
        <taxon>Armillaria</taxon>
    </lineage>
</organism>
<proteinExistence type="inferred from homology"/>
<dbReference type="GO" id="GO:0006260">
    <property type="term" value="P:DNA replication"/>
    <property type="evidence" value="ECO:0007669"/>
    <property type="project" value="InterPro"/>
</dbReference>
<evidence type="ECO:0000256" key="1">
    <source>
        <dbReference type="ARBA" id="ARBA00004123"/>
    </source>
</evidence>
<dbReference type="Pfam" id="PF08661">
    <property type="entry name" value="Rep_fac-A_3"/>
    <property type="match status" value="1"/>
</dbReference>
<dbReference type="InterPro" id="IPR012340">
    <property type="entry name" value="NA-bd_OB-fold"/>
</dbReference>
<dbReference type="GO" id="GO:0003677">
    <property type="term" value="F:DNA binding"/>
    <property type="evidence" value="ECO:0007669"/>
    <property type="project" value="InterPro"/>
</dbReference>
<dbReference type="SUPFAM" id="SSF50249">
    <property type="entry name" value="Nucleic acid-binding proteins"/>
    <property type="match status" value="1"/>
</dbReference>
<protein>
    <submittedName>
        <fullName evidence="4">Replication factor A protein 3</fullName>
    </submittedName>
</protein>
<sequence length="112" mass="12705">MSTNPDISPHVNFMHMQRFIGKIVRLPCKIETYSSDRSTATVKTSDNRDVIVQLIPLPEITTTYVEFIGTAVNANTLEMSNLVAMGENLDLSLVDKVIEVIHDKKYFERIFS</sequence>
<name>A0AA39PQX1_9AGAR</name>
<comment type="caution">
    <text evidence="4">The sequence shown here is derived from an EMBL/GenBank/DDBJ whole genome shotgun (WGS) entry which is preliminary data.</text>
</comment>
<gene>
    <name evidence="4" type="ORF">EDD18DRAFT_1359853</name>
</gene>
<accession>A0AA39PQX1</accession>
<dbReference type="Proteomes" id="UP001175228">
    <property type="component" value="Unassembled WGS sequence"/>
</dbReference>
<evidence type="ECO:0000313" key="4">
    <source>
        <dbReference type="EMBL" id="KAK0488166.1"/>
    </source>
</evidence>
<dbReference type="GO" id="GO:0006281">
    <property type="term" value="P:DNA repair"/>
    <property type="evidence" value="ECO:0007669"/>
    <property type="project" value="InterPro"/>
</dbReference>
<comment type="subcellular location">
    <subcellularLocation>
        <location evidence="1">Nucleus</location>
    </subcellularLocation>
</comment>
<evidence type="ECO:0000313" key="5">
    <source>
        <dbReference type="Proteomes" id="UP001175228"/>
    </source>
</evidence>
<dbReference type="GO" id="GO:0031981">
    <property type="term" value="C:nuclear lumen"/>
    <property type="evidence" value="ECO:0007669"/>
    <property type="project" value="UniProtKB-ARBA"/>
</dbReference>
<comment type="similarity">
    <text evidence="2">Belongs to the replication factor A protein 3 family.</text>
</comment>